<feature type="domain" description="2Fe-2S ferredoxin-type" evidence="7">
    <location>
        <begin position="235"/>
        <end position="322"/>
    </location>
</feature>
<dbReference type="SUPFAM" id="SSF52343">
    <property type="entry name" value="Ferredoxin reductase-like, C-terminal NADP-linked domain"/>
    <property type="match status" value="1"/>
</dbReference>
<dbReference type="InterPro" id="IPR036010">
    <property type="entry name" value="2Fe-2S_ferredoxin-like_sf"/>
</dbReference>
<protein>
    <submittedName>
        <fullName evidence="9">Phenoxybenzoate dioxygenase subunit beta</fullName>
        <ecNumber evidence="9">1.-.-.-</ecNumber>
    </submittedName>
</protein>
<feature type="domain" description="FAD-binding FR-type" evidence="8">
    <location>
        <begin position="4"/>
        <end position="106"/>
    </location>
</feature>
<sequence>MSELPLTNVRVKSMALLADSVVSVVLEALDGRDLPAADAGSHIDVNLNGKLSRSYSVVRWDGTPKRYEIAVAKDASSRGGSRHIHETLRVGDVLQIGVPRNLFPLVEDASLSVLIAGGIGITPLWSMVQRLETLGRSWVLHYAARDHGRAAYISDIERFSEASPNGELHAYFDNEPGGQRLDIATVLREIPSNAHVYCCGPQSMLGAFEAATAGRPVETVHLERFAPAQHEGASQEFTVVLAKSGQSFEVPPDSSILDVLLENGIDVPFGCMQGACGLCETRVLGGTPDHRDSLLSTEARTAGQSMLICCSRSATPVLTLDA</sequence>
<dbReference type="InterPro" id="IPR050415">
    <property type="entry name" value="MRET"/>
</dbReference>
<organism evidence="9 10">
    <name type="scientific">Paraburkholderia piptadeniae</name>
    <dbReference type="NCBI Taxonomy" id="1701573"/>
    <lineage>
        <taxon>Bacteria</taxon>
        <taxon>Pseudomonadati</taxon>
        <taxon>Pseudomonadota</taxon>
        <taxon>Betaproteobacteria</taxon>
        <taxon>Burkholderiales</taxon>
        <taxon>Burkholderiaceae</taxon>
        <taxon>Paraburkholderia</taxon>
    </lineage>
</organism>
<keyword evidence="1" id="KW-0285">Flavoprotein</keyword>
<dbReference type="InterPro" id="IPR012675">
    <property type="entry name" value="Beta-grasp_dom_sf"/>
</dbReference>
<dbReference type="InterPro" id="IPR017927">
    <property type="entry name" value="FAD-bd_FR_type"/>
</dbReference>
<dbReference type="Pfam" id="PF00111">
    <property type="entry name" value="Fer2"/>
    <property type="match status" value="1"/>
</dbReference>
<dbReference type="RefSeq" id="WP_087739595.1">
    <property type="nucleotide sequence ID" value="NZ_CYGY02000099.1"/>
</dbReference>
<dbReference type="SUPFAM" id="SSF54292">
    <property type="entry name" value="2Fe-2S ferredoxin-like"/>
    <property type="match status" value="1"/>
</dbReference>
<proteinExistence type="predicted"/>
<dbReference type="InterPro" id="IPR039261">
    <property type="entry name" value="FNR_nucleotide-bd"/>
</dbReference>
<keyword evidence="6" id="KW-0411">Iron-sulfur</keyword>
<dbReference type="InterPro" id="IPR006058">
    <property type="entry name" value="2Fe2S_fd_BS"/>
</dbReference>
<keyword evidence="5" id="KW-0408">Iron</keyword>
<dbReference type="PROSITE" id="PS51085">
    <property type="entry name" value="2FE2S_FER_2"/>
    <property type="match status" value="1"/>
</dbReference>
<dbReference type="EMBL" id="CYGY02000099">
    <property type="protein sequence ID" value="SIT51035.1"/>
    <property type="molecule type" value="Genomic_DNA"/>
</dbReference>
<evidence type="ECO:0000259" key="7">
    <source>
        <dbReference type="PROSITE" id="PS51085"/>
    </source>
</evidence>
<keyword evidence="10" id="KW-1185">Reference proteome</keyword>
<dbReference type="GO" id="GO:0046872">
    <property type="term" value="F:metal ion binding"/>
    <property type="evidence" value="ECO:0007669"/>
    <property type="project" value="UniProtKB-KW"/>
</dbReference>
<dbReference type="Gene3D" id="3.10.20.30">
    <property type="match status" value="1"/>
</dbReference>
<dbReference type="PROSITE" id="PS51384">
    <property type="entry name" value="FAD_FR"/>
    <property type="match status" value="1"/>
</dbReference>
<evidence type="ECO:0000313" key="9">
    <source>
        <dbReference type="EMBL" id="SIT51035.1"/>
    </source>
</evidence>
<evidence type="ECO:0000256" key="3">
    <source>
        <dbReference type="ARBA" id="ARBA00022723"/>
    </source>
</evidence>
<evidence type="ECO:0000256" key="4">
    <source>
        <dbReference type="ARBA" id="ARBA00023002"/>
    </source>
</evidence>
<dbReference type="Proteomes" id="UP000195569">
    <property type="component" value="Unassembled WGS sequence"/>
</dbReference>
<dbReference type="CDD" id="cd06185">
    <property type="entry name" value="PDR_like"/>
    <property type="match status" value="1"/>
</dbReference>
<keyword evidence="4 9" id="KW-0560">Oxidoreductase</keyword>
<dbReference type="GO" id="GO:0051537">
    <property type="term" value="F:2 iron, 2 sulfur cluster binding"/>
    <property type="evidence" value="ECO:0007669"/>
    <property type="project" value="UniProtKB-KW"/>
</dbReference>
<evidence type="ECO:0000256" key="5">
    <source>
        <dbReference type="ARBA" id="ARBA00023004"/>
    </source>
</evidence>
<dbReference type="Gene3D" id="3.40.50.80">
    <property type="entry name" value="Nucleotide-binding domain of ferredoxin-NADP reductase (FNR) module"/>
    <property type="match status" value="1"/>
</dbReference>
<keyword evidence="2" id="KW-0001">2Fe-2S</keyword>
<dbReference type="InterPro" id="IPR001041">
    <property type="entry name" value="2Fe-2S_ferredoxin-type"/>
</dbReference>
<dbReference type="PANTHER" id="PTHR47354">
    <property type="entry name" value="NADH OXIDOREDUCTASE HCR"/>
    <property type="match status" value="1"/>
</dbReference>
<dbReference type="CDD" id="cd00207">
    <property type="entry name" value="fer2"/>
    <property type="match status" value="1"/>
</dbReference>
<accession>A0A1N7SU82</accession>
<comment type="caution">
    <text evidence="9">The sequence shown here is derived from an EMBL/GenBank/DDBJ whole genome shotgun (WGS) entry which is preliminary data.</text>
</comment>
<dbReference type="SUPFAM" id="SSF63380">
    <property type="entry name" value="Riboflavin synthase domain-like"/>
    <property type="match status" value="1"/>
</dbReference>
<evidence type="ECO:0000259" key="8">
    <source>
        <dbReference type="PROSITE" id="PS51384"/>
    </source>
</evidence>
<dbReference type="Pfam" id="PF00175">
    <property type="entry name" value="NAD_binding_1"/>
    <property type="match status" value="1"/>
</dbReference>
<dbReference type="PRINTS" id="PR00409">
    <property type="entry name" value="PHDIOXRDTASE"/>
</dbReference>
<dbReference type="PANTHER" id="PTHR47354:SF1">
    <property type="entry name" value="CARNITINE MONOOXYGENASE REDUCTASE SUBUNIT"/>
    <property type="match status" value="1"/>
</dbReference>
<keyword evidence="9" id="KW-0223">Dioxygenase</keyword>
<dbReference type="InterPro" id="IPR017938">
    <property type="entry name" value="Riboflavin_synthase-like_b-brl"/>
</dbReference>
<gene>
    <name evidence="9" type="primary">pobB</name>
    <name evidence="9" type="ORF">BN2476_990013</name>
</gene>
<name>A0A1N7SU82_9BURK</name>
<dbReference type="InterPro" id="IPR001433">
    <property type="entry name" value="OxRdtase_FAD/NAD-bd"/>
</dbReference>
<dbReference type="OrthoDB" id="544091at2"/>
<evidence type="ECO:0000313" key="10">
    <source>
        <dbReference type="Proteomes" id="UP000195569"/>
    </source>
</evidence>
<dbReference type="EC" id="1.-.-.-" evidence="9"/>
<evidence type="ECO:0000256" key="1">
    <source>
        <dbReference type="ARBA" id="ARBA00022630"/>
    </source>
</evidence>
<reference evidence="9" key="1">
    <citation type="submission" date="2016-12" db="EMBL/GenBank/DDBJ databases">
        <authorList>
            <person name="Moulin L."/>
        </authorList>
    </citation>
    <scope>NUCLEOTIDE SEQUENCE [LARGE SCALE GENOMIC DNA]</scope>
    <source>
        <strain evidence="9">STM 7183</strain>
    </source>
</reference>
<keyword evidence="3" id="KW-0479">Metal-binding</keyword>
<evidence type="ECO:0000256" key="2">
    <source>
        <dbReference type="ARBA" id="ARBA00022714"/>
    </source>
</evidence>
<dbReference type="AlphaFoldDB" id="A0A1N7SU82"/>
<evidence type="ECO:0000256" key="6">
    <source>
        <dbReference type="ARBA" id="ARBA00023014"/>
    </source>
</evidence>
<dbReference type="PROSITE" id="PS00197">
    <property type="entry name" value="2FE2S_FER_1"/>
    <property type="match status" value="1"/>
</dbReference>
<dbReference type="GO" id="GO:0051213">
    <property type="term" value="F:dioxygenase activity"/>
    <property type="evidence" value="ECO:0007669"/>
    <property type="project" value="UniProtKB-KW"/>
</dbReference>
<dbReference type="Gene3D" id="2.40.30.10">
    <property type="entry name" value="Translation factors"/>
    <property type="match status" value="1"/>
</dbReference>